<proteinExistence type="predicted"/>
<dbReference type="InterPro" id="IPR010666">
    <property type="entry name" value="Znf_GRF"/>
</dbReference>
<reference evidence="7" key="1">
    <citation type="submission" date="2023-02" db="EMBL/GenBank/DDBJ databases">
        <title>Genome of toxic invasive species Heracleum sosnowskyi carries increased number of genes despite the absence of recent whole-genome duplications.</title>
        <authorList>
            <person name="Schelkunov M."/>
            <person name="Shtratnikova V."/>
            <person name="Makarenko M."/>
            <person name="Klepikova A."/>
            <person name="Omelchenko D."/>
            <person name="Novikova G."/>
            <person name="Obukhova E."/>
            <person name="Bogdanov V."/>
            <person name="Penin A."/>
            <person name="Logacheva M."/>
        </authorList>
    </citation>
    <scope>NUCLEOTIDE SEQUENCE</scope>
    <source>
        <strain evidence="7">Hsosn_3</strain>
        <tissue evidence="7">Leaf</tissue>
    </source>
</reference>
<gene>
    <name evidence="7" type="ORF">POM88_048544</name>
</gene>
<evidence type="ECO:0000313" key="7">
    <source>
        <dbReference type="EMBL" id="KAK1355288.1"/>
    </source>
</evidence>
<dbReference type="PANTHER" id="PTHR33248">
    <property type="entry name" value="ZINC ION-BINDING PROTEIN"/>
    <property type="match status" value="1"/>
</dbReference>
<keyword evidence="2 4" id="KW-0863">Zinc-finger</keyword>
<keyword evidence="8" id="KW-1185">Reference proteome</keyword>
<dbReference type="Proteomes" id="UP001237642">
    <property type="component" value="Unassembled WGS sequence"/>
</dbReference>
<evidence type="ECO:0000259" key="6">
    <source>
        <dbReference type="PROSITE" id="PS51999"/>
    </source>
</evidence>
<evidence type="ECO:0000256" key="4">
    <source>
        <dbReference type="PROSITE-ProRule" id="PRU01343"/>
    </source>
</evidence>
<feature type="coiled-coil region" evidence="5">
    <location>
        <begin position="67"/>
        <end position="101"/>
    </location>
</feature>
<evidence type="ECO:0000256" key="5">
    <source>
        <dbReference type="SAM" id="Coils"/>
    </source>
</evidence>
<dbReference type="PROSITE" id="PS51999">
    <property type="entry name" value="ZF_GRF"/>
    <property type="match status" value="1"/>
</dbReference>
<keyword evidence="3" id="KW-0862">Zinc</keyword>
<keyword evidence="1" id="KW-0479">Metal-binding</keyword>
<reference evidence="7" key="2">
    <citation type="submission" date="2023-05" db="EMBL/GenBank/DDBJ databases">
        <authorList>
            <person name="Schelkunov M.I."/>
        </authorList>
    </citation>
    <scope>NUCLEOTIDE SEQUENCE</scope>
    <source>
        <strain evidence="7">Hsosn_3</strain>
        <tissue evidence="7">Leaf</tissue>
    </source>
</reference>
<feature type="domain" description="GRF-type" evidence="6">
    <location>
        <begin position="17"/>
        <end position="58"/>
    </location>
</feature>
<evidence type="ECO:0000256" key="3">
    <source>
        <dbReference type="ARBA" id="ARBA00022833"/>
    </source>
</evidence>
<sequence>MATLSTSSVGSAARFICDCGKRAKMYTSWSLKNPGRRFYTCCQNPDNRCDYFEWYDVEVAGRNGDVITHLNNRRIFLEEKINLLEEKITMLEQDIGKKKEKKRAFKKKNAQYMKVMFGVMCSWQCCYLHLSSEC</sequence>
<protein>
    <submittedName>
        <fullName evidence="7">GRF-type domain-containing protein</fullName>
    </submittedName>
</protein>
<accession>A0AAD8GWF8</accession>
<evidence type="ECO:0000256" key="1">
    <source>
        <dbReference type="ARBA" id="ARBA00022723"/>
    </source>
</evidence>
<name>A0AAD8GWF8_9APIA</name>
<dbReference type="Pfam" id="PF06839">
    <property type="entry name" value="Zn_ribbon_GRF"/>
    <property type="match status" value="1"/>
</dbReference>
<evidence type="ECO:0000256" key="2">
    <source>
        <dbReference type="ARBA" id="ARBA00022771"/>
    </source>
</evidence>
<dbReference type="GO" id="GO:0008270">
    <property type="term" value="F:zinc ion binding"/>
    <property type="evidence" value="ECO:0007669"/>
    <property type="project" value="UniProtKB-KW"/>
</dbReference>
<comment type="caution">
    <text evidence="7">The sequence shown here is derived from an EMBL/GenBank/DDBJ whole genome shotgun (WGS) entry which is preliminary data.</text>
</comment>
<evidence type="ECO:0000313" key="8">
    <source>
        <dbReference type="Proteomes" id="UP001237642"/>
    </source>
</evidence>
<dbReference type="EMBL" id="JAUIZM010000011">
    <property type="protein sequence ID" value="KAK1355288.1"/>
    <property type="molecule type" value="Genomic_DNA"/>
</dbReference>
<dbReference type="AlphaFoldDB" id="A0AAD8GWF8"/>
<keyword evidence="5" id="KW-0175">Coiled coil</keyword>
<organism evidence="7 8">
    <name type="scientific">Heracleum sosnowskyi</name>
    <dbReference type="NCBI Taxonomy" id="360622"/>
    <lineage>
        <taxon>Eukaryota</taxon>
        <taxon>Viridiplantae</taxon>
        <taxon>Streptophyta</taxon>
        <taxon>Embryophyta</taxon>
        <taxon>Tracheophyta</taxon>
        <taxon>Spermatophyta</taxon>
        <taxon>Magnoliopsida</taxon>
        <taxon>eudicotyledons</taxon>
        <taxon>Gunneridae</taxon>
        <taxon>Pentapetalae</taxon>
        <taxon>asterids</taxon>
        <taxon>campanulids</taxon>
        <taxon>Apiales</taxon>
        <taxon>Apiaceae</taxon>
        <taxon>Apioideae</taxon>
        <taxon>apioid superclade</taxon>
        <taxon>Tordylieae</taxon>
        <taxon>Tordyliinae</taxon>
        <taxon>Heracleum</taxon>
    </lineage>
</organism>